<feature type="region of interest" description="Disordered" evidence="1">
    <location>
        <begin position="97"/>
        <end position="126"/>
    </location>
</feature>
<organism evidence="3 4">
    <name type="scientific">Populus alba x Populus x berolinensis</name>
    <dbReference type="NCBI Taxonomy" id="444605"/>
    <lineage>
        <taxon>Eukaryota</taxon>
        <taxon>Viridiplantae</taxon>
        <taxon>Streptophyta</taxon>
        <taxon>Embryophyta</taxon>
        <taxon>Tracheophyta</taxon>
        <taxon>Spermatophyta</taxon>
        <taxon>Magnoliopsida</taxon>
        <taxon>eudicotyledons</taxon>
        <taxon>Gunneridae</taxon>
        <taxon>Pentapetalae</taxon>
        <taxon>rosids</taxon>
        <taxon>fabids</taxon>
        <taxon>Malpighiales</taxon>
        <taxon>Salicaceae</taxon>
        <taxon>Saliceae</taxon>
        <taxon>Populus</taxon>
    </lineage>
</organism>
<keyword evidence="2" id="KW-0812">Transmembrane</keyword>
<sequence length="189" mass="21991">MGLLSFFSATATLLIPPPFLLPFIFFAFIFTLFLFVLVLPFLCTFISSRLILKAVSLEMMYIPFFGTRFGTPRSKPVKGGLRCNIVDHGKVDDLGLNDTQDSFESDPSWELPSEEKEHIEQEDDQEVDGREKLCTYEEDSWQILVPKSLTKKEENKTFFELQSFWRKKENEEMQEILIRFGKLQLSEIN</sequence>
<evidence type="ECO:0000256" key="2">
    <source>
        <dbReference type="SAM" id="Phobius"/>
    </source>
</evidence>
<dbReference type="AlphaFoldDB" id="A0AAD6Q7S1"/>
<reference evidence="3" key="1">
    <citation type="journal article" date="2023" name="Mol. Ecol. Resour.">
        <title>Chromosome-level genome assembly of a triploid poplar Populus alba 'Berolinensis'.</title>
        <authorList>
            <person name="Chen S."/>
            <person name="Yu Y."/>
            <person name="Wang X."/>
            <person name="Wang S."/>
            <person name="Zhang T."/>
            <person name="Zhou Y."/>
            <person name="He R."/>
            <person name="Meng N."/>
            <person name="Wang Y."/>
            <person name="Liu W."/>
            <person name="Liu Z."/>
            <person name="Liu J."/>
            <person name="Guo Q."/>
            <person name="Huang H."/>
            <person name="Sederoff R.R."/>
            <person name="Wang G."/>
            <person name="Qu G."/>
            <person name="Chen S."/>
        </authorList>
    </citation>
    <scope>NUCLEOTIDE SEQUENCE</scope>
    <source>
        <strain evidence="3">SC-2020</strain>
    </source>
</reference>
<evidence type="ECO:0000256" key="1">
    <source>
        <dbReference type="SAM" id="MobiDB-lite"/>
    </source>
</evidence>
<accession>A0AAD6Q7S1</accession>
<keyword evidence="2" id="KW-1133">Transmembrane helix</keyword>
<evidence type="ECO:0000313" key="3">
    <source>
        <dbReference type="EMBL" id="KAJ6982344.1"/>
    </source>
</evidence>
<keyword evidence="2" id="KW-0472">Membrane</keyword>
<keyword evidence="4" id="KW-1185">Reference proteome</keyword>
<gene>
    <name evidence="3" type="ORF">NC653_025448</name>
</gene>
<name>A0AAD6Q7S1_9ROSI</name>
<proteinExistence type="predicted"/>
<feature type="transmembrane region" description="Helical" evidence="2">
    <location>
        <begin position="24"/>
        <end position="52"/>
    </location>
</feature>
<dbReference type="EMBL" id="JAQIZT010000010">
    <property type="protein sequence ID" value="KAJ6982344.1"/>
    <property type="molecule type" value="Genomic_DNA"/>
</dbReference>
<comment type="caution">
    <text evidence="3">The sequence shown here is derived from an EMBL/GenBank/DDBJ whole genome shotgun (WGS) entry which is preliminary data.</text>
</comment>
<dbReference type="Proteomes" id="UP001164929">
    <property type="component" value="Chromosome 10"/>
</dbReference>
<protein>
    <submittedName>
        <fullName evidence="3">Uncharacterized protein</fullName>
    </submittedName>
</protein>
<evidence type="ECO:0000313" key="4">
    <source>
        <dbReference type="Proteomes" id="UP001164929"/>
    </source>
</evidence>